<evidence type="ECO:0000256" key="1">
    <source>
        <dbReference type="ARBA" id="ARBA00023015"/>
    </source>
</evidence>
<dbReference type="EMBL" id="RHIB01000001">
    <property type="protein sequence ID" value="RNA70106.1"/>
    <property type="molecule type" value="Genomic_DNA"/>
</dbReference>
<dbReference type="Gene3D" id="1.10.10.10">
    <property type="entry name" value="Winged helix-like DNA-binding domain superfamily/Winged helix DNA-binding domain"/>
    <property type="match status" value="1"/>
</dbReference>
<comment type="caution">
    <text evidence="4">The sequence shown here is derived from an EMBL/GenBank/DDBJ whole genome shotgun (WGS) entry which is preliminary data.</text>
</comment>
<dbReference type="Proteomes" id="UP000278746">
    <property type="component" value="Unassembled WGS sequence"/>
</dbReference>
<evidence type="ECO:0000256" key="2">
    <source>
        <dbReference type="ARBA" id="ARBA00023163"/>
    </source>
</evidence>
<dbReference type="InterPro" id="IPR016032">
    <property type="entry name" value="Sig_transdc_resp-reg_C-effctor"/>
</dbReference>
<dbReference type="GO" id="GO:0006355">
    <property type="term" value="P:regulation of DNA-templated transcription"/>
    <property type="evidence" value="ECO:0007669"/>
    <property type="project" value="InterPro"/>
</dbReference>
<dbReference type="RefSeq" id="WP_122897616.1">
    <property type="nucleotide sequence ID" value="NZ_RHIB01000001.1"/>
</dbReference>
<accession>A0A3M7TX01</accession>
<gene>
    <name evidence="4" type="ORF">EBO34_09310</name>
</gene>
<reference evidence="4 5" key="1">
    <citation type="submission" date="2018-10" db="EMBL/GenBank/DDBJ databases">
        <title>Bacillus Keqinensis sp. nov., a moderately halophilic bacterium isolated from a saline-alkaline lake.</title>
        <authorList>
            <person name="Wang H."/>
        </authorList>
    </citation>
    <scope>NUCLEOTIDE SEQUENCE [LARGE SCALE GENOMIC DNA]</scope>
    <source>
        <strain evidence="4 5">KQ-3</strain>
    </source>
</reference>
<proteinExistence type="predicted"/>
<evidence type="ECO:0000313" key="5">
    <source>
        <dbReference type="Proteomes" id="UP000278746"/>
    </source>
</evidence>
<dbReference type="AlphaFoldDB" id="A0A3M7TX01"/>
<evidence type="ECO:0000259" key="3">
    <source>
        <dbReference type="Pfam" id="PF09860"/>
    </source>
</evidence>
<name>A0A3M7TX01_9BACI</name>
<dbReference type="SUPFAM" id="SSF46894">
    <property type="entry name" value="C-terminal effector domain of the bipartite response regulators"/>
    <property type="match status" value="1"/>
</dbReference>
<keyword evidence="1" id="KW-0805">Transcription regulation</keyword>
<organism evidence="4 5">
    <name type="scientific">Alteribacter keqinensis</name>
    <dbReference type="NCBI Taxonomy" id="2483800"/>
    <lineage>
        <taxon>Bacteria</taxon>
        <taxon>Bacillati</taxon>
        <taxon>Bacillota</taxon>
        <taxon>Bacilli</taxon>
        <taxon>Bacillales</taxon>
        <taxon>Bacillaceae</taxon>
        <taxon>Alteribacter</taxon>
    </lineage>
</organism>
<keyword evidence="2" id="KW-0804">Transcription</keyword>
<protein>
    <submittedName>
        <fullName evidence="4">DUF2087 domain-containing protein</fullName>
    </submittedName>
</protein>
<sequence>MDEPFWNATIEELKKGFSDTEGGFQCVICGRYFEEGLIFKSGEQLMTAVKAAAHHFRNEHGTIEHQLLNLDKRQSGLSDIQRDVLRLLMDGADDEAIAEELGFSSVSTVRQYRFKFREKAKQAKVFLTLMEKFEEKEGKTTIHKGAKMVDERWITNEKEEAKFLDTYIDKTTGRIKQFPRKEKRKIVILKYLTGKFTPGQTYTEKEVSAELKNYYDDFATLRRYLIEYGFMQRNSDGSSYWVDATVGK</sequence>
<dbReference type="InterPro" id="IPR018656">
    <property type="entry name" value="DUF2087"/>
</dbReference>
<dbReference type="Pfam" id="PF09860">
    <property type="entry name" value="DUF2087"/>
    <property type="match status" value="1"/>
</dbReference>
<dbReference type="InterPro" id="IPR036388">
    <property type="entry name" value="WH-like_DNA-bd_sf"/>
</dbReference>
<evidence type="ECO:0000313" key="4">
    <source>
        <dbReference type="EMBL" id="RNA70106.1"/>
    </source>
</evidence>
<feature type="domain" description="DUF2087" evidence="3">
    <location>
        <begin position="174"/>
        <end position="242"/>
    </location>
</feature>
<dbReference type="OrthoDB" id="9789954at2"/>
<dbReference type="GO" id="GO:0003677">
    <property type="term" value="F:DNA binding"/>
    <property type="evidence" value="ECO:0007669"/>
    <property type="project" value="InterPro"/>
</dbReference>
<keyword evidence="5" id="KW-1185">Reference proteome</keyword>